<evidence type="ECO:0000313" key="4">
    <source>
        <dbReference type="Proteomes" id="UP000663508"/>
    </source>
</evidence>
<organism evidence="3 4">
    <name type="scientific">Methylobacterium indicum</name>
    <dbReference type="NCBI Taxonomy" id="1775910"/>
    <lineage>
        <taxon>Bacteria</taxon>
        <taxon>Pseudomonadati</taxon>
        <taxon>Pseudomonadota</taxon>
        <taxon>Alphaproteobacteria</taxon>
        <taxon>Hyphomicrobiales</taxon>
        <taxon>Methylobacteriaceae</taxon>
        <taxon>Methylobacterium</taxon>
    </lineage>
</organism>
<feature type="signal peptide" evidence="2">
    <location>
        <begin position="1"/>
        <end position="25"/>
    </location>
</feature>
<evidence type="ECO:0000256" key="2">
    <source>
        <dbReference type="SAM" id="SignalP"/>
    </source>
</evidence>
<dbReference type="AlphaFoldDB" id="A0A8H8WY15"/>
<name>A0A8H8WY15_9HYPH</name>
<feature type="region of interest" description="Disordered" evidence="1">
    <location>
        <begin position="183"/>
        <end position="221"/>
    </location>
</feature>
<feature type="compositionally biased region" description="Polar residues" evidence="1">
    <location>
        <begin position="204"/>
        <end position="221"/>
    </location>
</feature>
<evidence type="ECO:0000256" key="1">
    <source>
        <dbReference type="SAM" id="MobiDB-lite"/>
    </source>
</evidence>
<dbReference type="KEGG" id="mind:mvi_49400"/>
<dbReference type="Proteomes" id="UP000663508">
    <property type="component" value="Chromosome"/>
</dbReference>
<dbReference type="EMBL" id="AP024145">
    <property type="protein sequence ID" value="BCM86479.1"/>
    <property type="molecule type" value="Genomic_DNA"/>
</dbReference>
<sequence length="221" mass="24226">MLSARSYLFGVLLSVVALSPAPAQAAELMEGRCHMDYCSWFTVEERDIVTSISDGALVRTVMKGWESHHPDGNYARKTRRTGGNEVVTYFLCSKRTPAVVWRGDKPGKWEVNFLTNLASPPGAAESVTNQYFAVCHGVKPSGDWEILTRKFAYDIIPDKDEGVADALYIDRPDEVMRLAAARRGPGARSDQGAVPGMATGIDQELNQGFGQTKTPGSSQRR</sequence>
<proteinExistence type="predicted"/>
<gene>
    <name evidence="3" type="ORF">mvi_49400</name>
</gene>
<evidence type="ECO:0000313" key="3">
    <source>
        <dbReference type="EMBL" id="BCM86479.1"/>
    </source>
</evidence>
<reference evidence="3" key="1">
    <citation type="submission" date="2020-11" db="EMBL/GenBank/DDBJ databases">
        <title>Complete genome sequence of a novel pathogenic Methylobacterium strain isolated from rice in Vietnam.</title>
        <authorList>
            <person name="Lai K."/>
            <person name="Okazaki S."/>
            <person name="Higashi K."/>
            <person name="Mori H."/>
            <person name="Toyoda A."/>
            <person name="Kurokawa K."/>
        </authorList>
    </citation>
    <scope>NUCLEOTIDE SEQUENCE</scope>
    <source>
        <strain evidence="3">VL1</strain>
    </source>
</reference>
<feature type="chain" id="PRO_5034885224" evidence="2">
    <location>
        <begin position="26"/>
        <end position="221"/>
    </location>
</feature>
<accession>A0A8H8WY15</accession>
<protein>
    <submittedName>
        <fullName evidence="3">Uncharacterized protein</fullName>
    </submittedName>
</protein>
<keyword evidence="2" id="KW-0732">Signal</keyword>